<comment type="similarity">
    <text evidence="2 5">Belongs to the glycosyl hydrolase 43 family.</text>
</comment>
<dbReference type="EC" id="3.2.1.99" evidence="5"/>
<dbReference type="PANTHER" id="PTHR43301:SF3">
    <property type="entry name" value="ARABINAN ENDO-1,5-ALPHA-L-ARABINOSIDASE A-RELATED"/>
    <property type="match status" value="1"/>
</dbReference>
<comment type="catalytic activity">
    <reaction evidence="5">
        <text>Endohydrolysis of (1-&gt;5)-alpha-arabinofuranosidic linkages in (1-&gt;5)-arabinans.</text>
        <dbReference type="EC" id="3.2.1.99"/>
    </reaction>
</comment>
<feature type="binding site" evidence="7">
    <location>
        <position position="30"/>
    </location>
    <ligand>
        <name>substrate</name>
    </ligand>
</feature>
<dbReference type="OrthoDB" id="9801455at2"/>
<name>A0A235B4U5_9BACL</name>
<comment type="pathway">
    <text evidence="1 5">Glycan metabolism; L-arabinan degradation.</text>
</comment>
<feature type="binding site" evidence="7">
    <location>
        <position position="114"/>
    </location>
    <ligand>
        <name>substrate</name>
    </ligand>
</feature>
<organism evidence="9 10">
    <name type="scientific">Paludifilum halophilum</name>
    <dbReference type="NCBI Taxonomy" id="1642702"/>
    <lineage>
        <taxon>Bacteria</taxon>
        <taxon>Bacillati</taxon>
        <taxon>Bacillota</taxon>
        <taxon>Bacilli</taxon>
        <taxon>Bacillales</taxon>
        <taxon>Thermoactinomycetaceae</taxon>
        <taxon>Paludifilum</taxon>
    </lineage>
</organism>
<dbReference type="Proteomes" id="UP000215459">
    <property type="component" value="Unassembled WGS sequence"/>
</dbReference>
<evidence type="ECO:0000256" key="4">
    <source>
        <dbReference type="ARBA" id="ARBA00023295"/>
    </source>
</evidence>
<evidence type="ECO:0000256" key="8">
    <source>
        <dbReference type="PIRSR" id="PIRSR606710-2"/>
    </source>
</evidence>
<dbReference type="GO" id="GO:0031222">
    <property type="term" value="P:arabinan catabolic process"/>
    <property type="evidence" value="ECO:0007669"/>
    <property type="project" value="UniProtKB-UniPathway"/>
</dbReference>
<dbReference type="InterPro" id="IPR023296">
    <property type="entry name" value="Glyco_hydro_beta-prop_sf"/>
</dbReference>
<keyword evidence="3 5" id="KW-0378">Hydrolase</keyword>
<dbReference type="Pfam" id="PF04616">
    <property type="entry name" value="Glyco_hydro_43"/>
    <property type="match status" value="1"/>
</dbReference>
<dbReference type="SUPFAM" id="SSF75005">
    <property type="entry name" value="Arabinanase/levansucrase/invertase"/>
    <property type="match status" value="1"/>
</dbReference>
<feature type="site" description="Important for catalytic activity, responsible for pKa modulation of the active site Glu and correct orientation of both the proton donor and substrate" evidence="8">
    <location>
        <position position="156"/>
    </location>
</feature>
<dbReference type="InterPro" id="IPR016840">
    <property type="entry name" value="Glyco_hydro_43_endo_a_Ara-ase"/>
</dbReference>
<dbReference type="PIRSF" id="PIRSF026534">
    <property type="entry name" value="Endo_alpha-L-arabinosidase"/>
    <property type="match status" value="1"/>
</dbReference>
<evidence type="ECO:0000256" key="6">
    <source>
        <dbReference type="PIRSR" id="PIRSR026534-1"/>
    </source>
</evidence>
<dbReference type="AlphaFoldDB" id="A0A235B4U5"/>
<dbReference type="InterPro" id="IPR006710">
    <property type="entry name" value="Glyco_hydro_43"/>
</dbReference>
<dbReference type="Gene3D" id="2.115.10.20">
    <property type="entry name" value="Glycosyl hydrolase domain, family 43"/>
    <property type="match status" value="1"/>
</dbReference>
<dbReference type="PANTHER" id="PTHR43301">
    <property type="entry name" value="ARABINAN ENDO-1,5-ALPHA-L-ARABINOSIDASE"/>
    <property type="match status" value="1"/>
</dbReference>
<feature type="active site" description="Proton acceptor" evidence="6">
    <location>
        <position position="30"/>
    </location>
</feature>
<evidence type="ECO:0000313" key="9">
    <source>
        <dbReference type="EMBL" id="OYD07303.1"/>
    </source>
</evidence>
<sequence>MLVIVGAFLPLTKTEAAPADPSADYDFVHDPAMIKEGDQYYVFSTGDPDGAVGNGNIQIRTSTDMRNWEYIGTVFDQIPSWITDELGSIPNLWAPDIHYMNGRYHLYYSGSTFGSNHSVIGLATNRTLDPSSPEYRWEDQGIVFRSTQEDNYNAIDPNLVMDDSGQPWLAFGSFWSGIKMIELDSETGKPTSPTPSIHSIAQREPPGAIEAPSIIQRDGYYYHFVSFDSCCQGTDSTYRTMVGRSKNITGPYVDPDGTSMLNGGGMQFLGNEGYMIGQGGGSVYREGDQYYFVHHYYDARDNGNPKLQIRRIDWMEDGWPYAGPAIRRGQP</sequence>
<feature type="active site" description="Proton donor" evidence="6">
    <location>
        <position position="210"/>
    </location>
</feature>
<protein>
    <recommendedName>
        <fullName evidence="5">Endo-alpha-(1-&gt;5)-L-arabinanase</fullName>
        <ecNumber evidence="5">3.2.1.99</ecNumber>
    </recommendedName>
</protein>
<evidence type="ECO:0000256" key="3">
    <source>
        <dbReference type="ARBA" id="ARBA00022801"/>
    </source>
</evidence>
<evidence type="ECO:0000313" key="10">
    <source>
        <dbReference type="Proteomes" id="UP000215459"/>
    </source>
</evidence>
<dbReference type="GO" id="GO:0046558">
    <property type="term" value="F:arabinan endo-1,5-alpha-L-arabinosidase activity"/>
    <property type="evidence" value="ECO:0007669"/>
    <property type="project" value="UniProtKB-EC"/>
</dbReference>
<comment type="caution">
    <text evidence="9">The sequence shown here is derived from an EMBL/GenBank/DDBJ whole genome shotgun (WGS) entry which is preliminary data.</text>
</comment>
<dbReference type="EMBL" id="NOWF01000007">
    <property type="protein sequence ID" value="OYD07303.1"/>
    <property type="molecule type" value="Genomic_DNA"/>
</dbReference>
<evidence type="ECO:0000256" key="2">
    <source>
        <dbReference type="ARBA" id="ARBA00009865"/>
    </source>
</evidence>
<keyword evidence="4 5" id="KW-0326">Glycosidase</keyword>
<evidence type="ECO:0000256" key="1">
    <source>
        <dbReference type="ARBA" id="ARBA00004834"/>
    </source>
</evidence>
<feature type="binding site" evidence="7">
    <location>
        <begin position="153"/>
        <end position="156"/>
    </location>
    <ligand>
        <name>substrate</name>
    </ligand>
</feature>
<dbReference type="UniPathway" id="UPA00667"/>
<evidence type="ECO:0000256" key="5">
    <source>
        <dbReference type="PIRNR" id="PIRNR026534"/>
    </source>
</evidence>
<feature type="binding site" evidence="7">
    <location>
        <begin position="173"/>
        <end position="175"/>
    </location>
    <ligand>
        <name>substrate</name>
    </ligand>
</feature>
<gene>
    <name evidence="9" type="ORF">CHM34_12300</name>
</gene>
<keyword evidence="10" id="KW-1185">Reference proteome</keyword>
<reference evidence="9 10" key="1">
    <citation type="submission" date="2017-07" db="EMBL/GenBank/DDBJ databases">
        <title>The genome sequence of Paludifilum halophilum highlights mechanisms for microbial adaptation to high salt environemnts.</title>
        <authorList>
            <person name="Belbahri L."/>
        </authorList>
    </citation>
    <scope>NUCLEOTIDE SEQUENCE [LARGE SCALE GENOMIC DNA]</scope>
    <source>
        <strain evidence="9 10">DSM 102817</strain>
    </source>
</reference>
<proteinExistence type="inferred from homology"/>
<accession>A0A235B4U5</accession>
<dbReference type="CDD" id="cd08998">
    <property type="entry name" value="GH43_Arb43a-like"/>
    <property type="match status" value="1"/>
</dbReference>
<evidence type="ECO:0000256" key="7">
    <source>
        <dbReference type="PIRSR" id="PIRSR026534-2"/>
    </source>
</evidence>
<dbReference type="InterPro" id="IPR050727">
    <property type="entry name" value="GH43_arabinanases"/>
</dbReference>